<reference evidence="2" key="2">
    <citation type="submission" date="2022-06" db="UniProtKB">
        <authorList>
            <consortium name="EnsemblMetazoa"/>
        </authorList>
    </citation>
    <scope>IDENTIFICATION</scope>
    <source>
        <strain evidence="2">DF5081</strain>
    </source>
</reference>
<dbReference type="Proteomes" id="UP000005237">
    <property type="component" value="Unassembled WGS sequence"/>
</dbReference>
<accession>A0A8R1DI66</accession>
<proteinExistence type="predicted"/>
<protein>
    <submittedName>
        <fullName evidence="2">Uncharacterized protein</fullName>
    </submittedName>
</protein>
<organism evidence="2 3">
    <name type="scientific">Caenorhabditis japonica</name>
    <dbReference type="NCBI Taxonomy" id="281687"/>
    <lineage>
        <taxon>Eukaryota</taxon>
        <taxon>Metazoa</taxon>
        <taxon>Ecdysozoa</taxon>
        <taxon>Nematoda</taxon>
        <taxon>Chromadorea</taxon>
        <taxon>Rhabditida</taxon>
        <taxon>Rhabditina</taxon>
        <taxon>Rhabditomorpha</taxon>
        <taxon>Rhabditoidea</taxon>
        <taxon>Rhabditidae</taxon>
        <taxon>Peloderinae</taxon>
        <taxon>Caenorhabditis</taxon>
    </lineage>
</organism>
<feature type="compositionally biased region" description="Basic residues" evidence="1">
    <location>
        <begin position="76"/>
        <end position="85"/>
    </location>
</feature>
<name>A0A8R1DI66_CAEJA</name>
<evidence type="ECO:0000313" key="3">
    <source>
        <dbReference type="Proteomes" id="UP000005237"/>
    </source>
</evidence>
<feature type="region of interest" description="Disordered" evidence="1">
    <location>
        <begin position="113"/>
        <end position="223"/>
    </location>
</feature>
<feature type="region of interest" description="Disordered" evidence="1">
    <location>
        <begin position="1"/>
        <end position="23"/>
    </location>
</feature>
<evidence type="ECO:0000313" key="2">
    <source>
        <dbReference type="EnsemblMetazoa" id="CJA02794.1"/>
    </source>
</evidence>
<dbReference type="AlphaFoldDB" id="A0A8R1DI66"/>
<reference evidence="3" key="1">
    <citation type="submission" date="2010-08" db="EMBL/GenBank/DDBJ databases">
        <authorList>
            <consortium name="Caenorhabditis japonica Sequencing Consortium"/>
            <person name="Wilson R.K."/>
        </authorList>
    </citation>
    <scope>NUCLEOTIDE SEQUENCE [LARGE SCALE GENOMIC DNA]</scope>
    <source>
        <strain evidence="3">DF5081</strain>
    </source>
</reference>
<keyword evidence="3" id="KW-1185">Reference proteome</keyword>
<feature type="region of interest" description="Disordered" evidence="1">
    <location>
        <begin position="65"/>
        <end position="85"/>
    </location>
</feature>
<feature type="compositionally biased region" description="Pro residues" evidence="1">
    <location>
        <begin position="195"/>
        <end position="204"/>
    </location>
</feature>
<feature type="region of interest" description="Disordered" evidence="1">
    <location>
        <begin position="33"/>
        <end position="52"/>
    </location>
</feature>
<feature type="compositionally biased region" description="Pro residues" evidence="1">
    <location>
        <begin position="147"/>
        <end position="159"/>
    </location>
</feature>
<dbReference type="EnsemblMetazoa" id="CJA02794.1">
    <property type="protein sequence ID" value="CJA02794.1"/>
    <property type="gene ID" value="WBGene00121998"/>
</dbReference>
<sequence length="378" mass="42334">MTDAPPSETSHPKATTTTTKMRLPNVKELAKRFESGTRIEPRAVSNNNNNAPKRIGKFWLAENRPSTSRVVPRATPARRKSSLKRRTRSIELAIVTSSSDFRKSKSIGDFSVPAAAPAQPITPLPAPRRLPAQPNMLFEQAKNDESPAPPPPPPLPSAPPSRERIQRIPSYLKPTPAPRSLSGQASTLPRSPRLTTPPPPPPAQSQPGTLPINSFPRIPSIPVPDVPCSEHIANEDEDDDNCYEEIMLVTPNDSDASVTYRTTHQPVYFYESTDFTSPSPSVSNDNHNKHYPRDEEIFDEAEEEDHQNFPAQALPKIKERFLSATLQRNPRNSPKRMSSIELEKLFRFKSELQLNLSRKAKKPIFRHFHIIAILVKRG</sequence>
<evidence type="ECO:0000256" key="1">
    <source>
        <dbReference type="SAM" id="MobiDB-lite"/>
    </source>
</evidence>